<accession>A0ABU3L4H4</accession>
<dbReference type="InterPro" id="IPR031335">
    <property type="entry name" value="Glyco_hydro_63_C"/>
</dbReference>
<evidence type="ECO:0000313" key="3">
    <source>
        <dbReference type="EMBL" id="MDT7828641.1"/>
    </source>
</evidence>
<dbReference type="SUPFAM" id="SSF48208">
    <property type="entry name" value="Six-hairpin glycosidases"/>
    <property type="match status" value="1"/>
</dbReference>
<evidence type="ECO:0000259" key="1">
    <source>
        <dbReference type="Pfam" id="PF03200"/>
    </source>
</evidence>
<proteinExistence type="predicted"/>
<dbReference type="EMBL" id="JAVTTP010000001">
    <property type="protein sequence ID" value="MDT7828641.1"/>
    <property type="molecule type" value="Genomic_DNA"/>
</dbReference>
<dbReference type="InterPro" id="IPR004888">
    <property type="entry name" value="Glycoside_hydrolase_63"/>
</dbReference>
<gene>
    <name evidence="3" type="ORF">RQM65_08190</name>
</gene>
<keyword evidence="4" id="KW-1185">Reference proteome</keyword>
<name>A0ABU3L4H4_9FLAO</name>
<dbReference type="PANTHER" id="PTHR10412:SF10">
    <property type="entry name" value="GLYCOSYL HYDROLASE FAMILY 63 C-TERMINAL DOMAIN-CONTAINING PROTEIN"/>
    <property type="match status" value="1"/>
</dbReference>
<comment type="caution">
    <text evidence="3">The sequence shown here is derived from an EMBL/GenBank/DDBJ whole genome shotgun (WGS) entry which is preliminary data.</text>
</comment>
<reference evidence="3 4" key="1">
    <citation type="submission" date="2023-09" db="EMBL/GenBank/DDBJ databases">
        <title>Novel taxa isolated from Blanes Bay.</title>
        <authorList>
            <person name="Rey-Velasco X."/>
            <person name="Lucena T."/>
        </authorList>
    </citation>
    <scope>NUCLEOTIDE SEQUENCE [LARGE SCALE GENOMIC DNA]</scope>
    <source>
        <strain evidence="3 4">S334</strain>
    </source>
</reference>
<dbReference type="Pfam" id="PF22422">
    <property type="entry name" value="MGH1-like_GH"/>
    <property type="match status" value="1"/>
</dbReference>
<dbReference type="InterPro" id="IPR008928">
    <property type="entry name" value="6-hairpin_glycosidase_sf"/>
</dbReference>
<feature type="domain" description="Mannosylglycerate hydrolase MGH1-like glycoside hydrolase" evidence="2">
    <location>
        <begin position="414"/>
        <end position="639"/>
    </location>
</feature>
<dbReference type="Proteomes" id="UP001250656">
    <property type="component" value="Unassembled WGS sequence"/>
</dbReference>
<dbReference type="Pfam" id="PF03200">
    <property type="entry name" value="Glyco_hydro_63"/>
    <property type="match status" value="1"/>
</dbReference>
<dbReference type="InterPro" id="IPR054491">
    <property type="entry name" value="MGH1-like_GH"/>
</dbReference>
<sequence>MTNKNTEAERLAAPDHFQNWKKWGPYLAERQWGTVREDYSAHGQAWNFIDHEKARSNAYRWGEEGIGGFCDSREILCLAPAFWNGKDRILKERLFGLTNEQGNHGEDVKELYFHQVSTPTHSYCKYLYKYPHKKFPYAKLVKKNRRSREEPEFELLDTDAFRNNAYFDCFIEYAKAGVEDILMKVTVVNRGARKAKLHVLPQLWFRNFWKHNEKYERPHMKSMADDCVRSRSVRNGRYYFYHENGEQLFCENETNNQRIYGALNEVDYVKDGINDHVVNGKATVNPDKKGSKLAIWHSLSLRAGEEKTIRVRLRKKKMKHPFADFDAIFDRRIRECDAFYGNIIQKDLPPAHQEIAKKAFSGLLWTKQFYYYDVFKWLFGGPGEAQPYRVNPRNAGWQHLTNRHVISMPDKWEYPWYAAWDLAFHMVSFVDIDPCFAKEQLLLVLRESYMHPNGQIPAYEWNFSDVNPPVHSWAVWTVFEKDKARTGTGDTDFLEKTFQKLMINFTWWVNQKDKHGTHLFDGGFLGLDNIGVFDRNHMPPGITRMQQADATSWMAMFTLNMLRMALELAKTNKNYEDIAAKFFRHFLNIAWAMHHIGKEHISLWDHTDNFYYDVVEMSNGMTDRLRVRSLVGIIPLFAVEIIPKNLYAELKDFKVRAAEIIKSRPSLASLISRIEETNSKGDHLFSVMRAFRLEHVLKRLLDEEEFLSDYGIRSLSKYHEKHPFVFRHHGHHQIQYEPGESHSNMFGGNSNWRGPIWMPLNYMIVQSLRKYYTYYGPEYVYEFPTGSGIKMNLREIANALTKRLMGLFERDKKGKFHYHADTKGKNFSEDADFKNEHLFYEFFDGDTGKGLGASHQTGWTALIANLIMDMEGDKNHGAEDGALIESILDSKEQ</sequence>
<evidence type="ECO:0000259" key="2">
    <source>
        <dbReference type="Pfam" id="PF22422"/>
    </source>
</evidence>
<feature type="domain" description="Glycosyl hydrolase family 63 C-terminal" evidence="1">
    <location>
        <begin position="691"/>
        <end position="778"/>
    </location>
</feature>
<organism evidence="3 4">
    <name type="scientific">Pricia mediterranea</name>
    <dbReference type="NCBI Taxonomy" id="3076079"/>
    <lineage>
        <taxon>Bacteria</taxon>
        <taxon>Pseudomonadati</taxon>
        <taxon>Bacteroidota</taxon>
        <taxon>Flavobacteriia</taxon>
        <taxon>Flavobacteriales</taxon>
        <taxon>Flavobacteriaceae</taxon>
        <taxon>Pricia</taxon>
    </lineage>
</organism>
<evidence type="ECO:0000313" key="4">
    <source>
        <dbReference type="Proteomes" id="UP001250656"/>
    </source>
</evidence>
<dbReference type="Gene3D" id="1.50.10.10">
    <property type="match status" value="1"/>
</dbReference>
<dbReference type="InterPro" id="IPR012341">
    <property type="entry name" value="6hp_glycosidase-like_sf"/>
</dbReference>
<dbReference type="PANTHER" id="PTHR10412">
    <property type="entry name" value="MANNOSYL-OLIGOSACCHARIDE GLUCOSIDASE"/>
    <property type="match status" value="1"/>
</dbReference>
<dbReference type="RefSeq" id="WP_314014058.1">
    <property type="nucleotide sequence ID" value="NZ_JAVTTP010000001.1"/>
</dbReference>
<protein>
    <submittedName>
        <fullName evidence="3">Glucosidase</fullName>
    </submittedName>
</protein>